<evidence type="ECO:0000313" key="2">
    <source>
        <dbReference type="Proteomes" id="UP000594688"/>
    </source>
</evidence>
<dbReference type="Proteomes" id="UP000594688">
    <property type="component" value="Chromosome"/>
</dbReference>
<reference evidence="1 2" key="1">
    <citation type="submission" date="2020-02" db="EMBL/GenBank/DDBJ databases">
        <title>Genomic and physiological characterization of two novel Nitrospinaceae genera.</title>
        <authorList>
            <person name="Mueller A.J."/>
            <person name="Jung M.-Y."/>
            <person name="Strachan C.R."/>
            <person name="Herbold C.W."/>
            <person name="Kirkegaard R.H."/>
            <person name="Daims H."/>
        </authorList>
    </citation>
    <scope>NUCLEOTIDE SEQUENCE [LARGE SCALE GENOMIC DNA]</scope>
    <source>
        <strain evidence="1">EB</strain>
    </source>
</reference>
<gene>
    <name evidence="1" type="ORF">G3M70_16575</name>
</gene>
<proteinExistence type="predicted"/>
<name>A0A7T0BYQ7_9BACT</name>
<sequence length="61" mass="6900">MNLEINEISGVKVINIIEENAQAIETMVNKAIEEIKVQNKILVDVQTTEDNIFLIFGNKRA</sequence>
<protein>
    <submittedName>
        <fullName evidence="1">Uncharacterized protein</fullName>
    </submittedName>
</protein>
<dbReference type="EMBL" id="CP048685">
    <property type="protein sequence ID" value="QPJ63404.1"/>
    <property type="molecule type" value="Genomic_DNA"/>
</dbReference>
<evidence type="ECO:0000313" key="1">
    <source>
        <dbReference type="EMBL" id="QPJ63404.1"/>
    </source>
</evidence>
<accession>A0A7T0BYQ7</accession>
<organism evidence="1 2">
    <name type="scientific">Candidatus Nitronauta litoralis</name>
    <dbReference type="NCBI Taxonomy" id="2705533"/>
    <lineage>
        <taxon>Bacteria</taxon>
        <taxon>Pseudomonadati</taxon>
        <taxon>Nitrospinota/Tectimicrobiota group</taxon>
        <taxon>Nitrospinota</taxon>
        <taxon>Nitrospinia</taxon>
        <taxon>Nitrospinales</taxon>
        <taxon>Nitrospinaceae</taxon>
        <taxon>Candidatus Nitronauta</taxon>
    </lineage>
</organism>
<dbReference type="KEGG" id="nli:G3M70_16575"/>
<dbReference type="AlphaFoldDB" id="A0A7T0BYQ7"/>